<gene>
    <name evidence="7" type="ORF">T459_30020</name>
</gene>
<evidence type="ECO:0000256" key="4">
    <source>
        <dbReference type="ARBA" id="ARBA00022833"/>
    </source>
</evidence>
<evidence type="ECO:0000259" key="6">
    <source>
        <dbReference type="Pfam" id="PF16953"/>
    </source>
</evidence>
<accession>A0A2G2Y756</accession>
<name>A0A2G2Y756_CAPAN</name>
<reference evidence="7 8" key="1">
    <citation type="journal article" date="2014" name="Nat. Genet.">
        <title>Genome sequence of the hot pepper provides insights into the evolution of pungency in Capsicum species.</title>
        <authorList>
            <person name="Kim S."/>
            <person name="Park M."/>
            <person name="Yeom S.I."/>
            <person name="Kim Y.M."/>
            <person name="Lee J.M."/>
            <person name="Lee H.A."/>
            <person name="Seo E."/>
            <person name="Choi J."/>
            <person name="Cheong K."/>
            <person name="Kim K.T."/>
            <person name="Jung K."/>
            <person name="Lee G.W."/>
            <person name="Oh S.K."/>
            <person name="Bae C."/>
            <person name="Kim S.B."/>
            <person name="Lee H.Y."/>
            <person name="Kim S.Y."/>
            <person name="Kim M.S."/>
            <person name="Kang B.C."/>
            <person name="Jo Y.D."/>
            <person name="Yang H.B."/>
            <person name="Jeong H.J."/>
            <person name="Kang W.H."/>
            <person name="Kwon J.K."/>
            <person name="Shin C."/>
            <person name="Lim J.Y."/>
            <person name="Park J.H."/>
            <person name="Huh J.H."/>
            <person name="Kim J.S."/>
            <person name="Kim B.D."/>
            <person name="Cohen O."/>
            <person name="Paran I."/>
            <person name="Suh M.C."/>
            <person name="Lee S.B."/>
            <person name="Kim Y.K."/>
            <person name="Shin Y."/>
            <person name="Noh S.J."/>
            <person name="Park J."/>
            <person name="Seo Y.S."/>
            <person name="Kwon S.Y."/>
            <person name="Kim H.A."/>
            <person name="Park J.M."/>
            <person name="Kim H.J."/>
            <person name="Choi S.B."/>
            <person name="Bosland P.W."/>
            <person name="Reeves G."/>
            <person name="Jo S.H."/>
            <person name="Lee B.W."/>
            <person name="Cho H.T."/>
            <person name="Choi H.S."/>
            <person name="Lee M.S."/>
            <person name="Yu Y."/>
            <person name="Do Choi Y."/>
            <person name="Park B.S."/>
            <person name="van Deynze A."/>
            <person name="Ashrafi H."/>
            <person name="Hill T."/>
            <person name="Kim W.T."/>
            <person name="Pai H.S."/>
            <person name="Ahn H.K."/>
            <person name="Yeam I."/>
            <person name="Giovannoni J.J."/>
            <person name="Rose J.K."/>
            <person name="Sorensen I."/>
            <person name="Lee S.J."/>
            <person name="Kim R.W."/>
            <person name="Choi I.Y."/>
            <person name="Choi B.S."/>
            <person name="Lim J.S."/>
            <person name="Lee Y.H."/>
            <person name="Choi D."/>
        </authorList>
    </citation>
    <scope>NUCLEOTIDE SEQUENCE [LARGE SCALE GENOMIC DNA]</scope>
    <source>
        <strain evidence="8">cv. CM334</strain>
    </source>
</reference>
<dbReference type="PANTHER" id="PTHR13547:SF21">
    <property type="match status" value="1"/>
</dbReference>
<proteinExistence type="inferred from homology"/>
<sequence>MATSSLHNRRITGDNMDNPFNRVLIEKWKNKDAIYATPIGSNDNCEWSSKIPIILIAGVATSTDAPTNVLTSCALQYLSTSMFFLKSPAERMDAIIEAVLVKNYVDFSVGHMVATFLRNYFLRQDVTMALVQQLSIEPLSFVLKILVDEGDNKRSWYEDLANLPEELINYVFELPSYRTYSVNRTKCYKSRSWTIRTIEAAGTMEISPNGKALDPELYNSGLSNHDCDNAKYKSLLSDYDKLFKLQKAEVTNQVIRKIRNWRYAAIKFRCLLLTNDEMRDHLFQLLGNDFFPKWKERHQVSSKVRCLIVLDKDIKEFLDLGEAVGSKSGGLDSFFAL</sequence>
<evidence type="ECO:0000256" key="2">
    <source>
        <dbReference type="ARBA" id="ARBA00022723"/>
    </source>
</evidence>
<keyword evidence="8" id="KW-1185">Reference proteome</keyword>
<keyword evidence="3" id="KW-0378">Hydrolase</keyword>
<dbReference type="InterPro" id="IPR045667">
    <property type="entry name" value="ORC3_N"/>
</dbReference>
<dbReference type="Pfam" id="PF07034">
    <property type="entry name" value="ORC3_N"/>
    <property type="match status" value="1"/>
</dbReference>
<dbReference type="Gene3D" id="3.40.50.11980">
    <property type="match status" value="2"/>
</dbReference>
<comment type="caution">
    <text evidence="7">The sequence shown here is derived from an EMBL/GenBank/DDBJ whole genome shotgun (WGS) entry which is preliminary data.</text>
</comment>
<dbReference type="Gramene" id="PHT65595">
    <property type="protein sequence ID" value="PHT65595"/>
    <property type="gene ID" value="T459_30020"/>
</dbReference>
<evidence type="ECO:0000313" key="7">
    <source>
        <dbReference type="EMBL" id="PHT65595.1"/>
    </source>
</evidence>
<dbReference type="Proteomes" id="UP000222542">
    <property type="component" value="Unassembled WGS sequence"/>
</dbReference>
<keyword evidence="4" id="KW-0862">Zinc</keyword>
<evidence type="ECO:0000256" key="1">
    <source>
        <dbReference type="ARBA" id="ARBA00007626"/>
    </source>
</evidence>
<feature type="domain" description="Origin recognition complex subunit 3 N-terminal" evidence="5">
    <location>
        <begin position="46"/>
        <end position="130"/>
    </location>
</feature>
<protein>
    <submittedName>
        <fullName evidence="7">Uncharacterized protein</fullName>
    </submittedName>
</protein>
<dbReference type="EMBL" id="AYRZ02000012">
    <property type="protein sequence ID" value="PHT65595.1"/>
    <property type="molecule type" value="Genomic_DNA"/>
</dbReference>
<reference evidence="7 8" key="2">
    <citation type="journal article" date="2017" name="Genome Biol.">
        <title>New reference genome sequences of hot pepper reveal the massive evolution of plant disease-resistance genes by retroduplication.</title>
        <authorList>
            <person name="Kim S."/>
            <person name="Park J."/>
            <person name="Yeom S.I."/>
            <person name="Kim Y.M."/>
            <person name="Seo E."/>
            <person name="Kim K.T."/>
            <person name="Kim M.S."/>
            <person name="Lee J.M."/>
            <person name="Cheong K."/>
            <person name="Shin H.S."/>
            <person name="Kim S.B."/>
            <person name="Han K."/>
            <person name="Lee J."/>
            <person name="Park M."/>
            <person name="Lee H.A."/>
            <person name="Lee H.Y."/>
            <person name="Lee Y."/>
            <person name="Oh S."/>
            <person name="Lee J.H."/>
            <person name="Choi E."/>
            <person name="Choi E."/>
            <person name="Lee S.E."/>
            <person name="Jeon J."/>
            <person name="Kim H."/>
            <person name="Choi G."/>
            <person name="Song H."/>
            <person name="Lee J."/>
            <person name="Lee S.C."/>
            <person name="Kwon J.K."/>
            <person name="Lee H.Y."/>
            <person name="Koo N."/>
            <person name="Hong Y."/>
            <person name="Kim R.W."/>
            <person name="Kang W.H."/>
            <person name="Huh J.H."/>
            <person name="Kang B.C."/>
            <person name="Yang T.J."/>
            <person name="Lee Y.H."/>
            <person name="Bennetzen J.L."/>
            <person name="Choi D."/>
        </authorList>
    </citation>
    <scope>NUCLEOTIDE SEQUENCE [LARGE SCALE GENOMIC DNA]</scope>
    <source>
        <strain evidence="8">cv. CM334</strain>
    </source>
</reference>
<comment type="similarity">
    <text evidence="1">Belongs to the PPR family. P subfamily.</text>
</comment>
<dbReference type="PANTHER" id="PTHR13547">
    <property type="match status" value="1"/>
</dbReference>
<dbReference type="InterPro" id="IPR031595">
    <property type="entry name" value="PRORP_C"/>
</dbReference>
<organism evidence="7 8">
    <name type="scientific">Capsicum annuum</name>
    <name type="common">Capsicum pepper</name>
    <dbReference type="NCBI Taxonomy" id="4072"/>
    <lineage>
        <taxon>Eukaryota</taxon>
        <taxon>Viridiplantae</taxon>
        <taxon>Streptophyta</taxon>
        <taxon>Embryophyta</taxon>
        <taxon>Tracheophyta</taxon>
        <taxon>Spermatophyta</taxon>
        <taxon>Magnoliopsida</taxon>
        <taxon>eudicotyledons</taxon>
        <taxon>Gunneridae</taxon>
        <taxon>Pentapetalae</taxon>
        <taxon>asterids</taxon>
        <taxon>lamiids</taxon>
        <taxon>Solanales</taxon>
        <taxon>Solanaceae</taxon>
        <taxon>Solanoideae</taxon>
        <taxon>Capsiceae</taxon>
        <taxon>Capsicum</taxon>
    </lineage>
</organism>
<keyword evidence="2" id="KW-0479">Metal-binding</keyword>
<evidence type="ECO:0000259" key="5">
    <source>
        <dbReference type="Pfam" id="PF07034"/>
    </source>
</evidence>
<evidence type="ECO:0000313" key="8">
    <source>
        <dbReference type="Proteomes" id="UP000222542"/>
    </source>
</evidence>
<dbReference type="GO" id="GO:0016787">
    <property type="term" value="F:hydrolase activity"/>
    <property type="evidence" value="ECO:0007669"/>
    <property type="project" value="UniProtKB-KW"/>
</dbReference>
<dbReference type="GO" id="GO:0046872">
    <property type="term" value="F:metal ion binding"/>
    <property type="evidence" value="ECO:0007669"/>
    <property type="project" value="UniProtKB-KW"/>
</dbReference>
<evidence type="ECO:0000256" key="3">
    <source>
        <dbReference type="ARBA" id="ARBA00022801"/>
    </source>
</evidence>
<dbReference type="Pfam" id="PF16953">
    <property type="entry name" value="PRORP"/>
    <property type="match status" value="1"/>
</dbReference>
<dbReference type="STRING" id="4072.A0A2G2Y756"/>
<dbReference type="AlphaFoldDB" id="A0A2G2Y756"/>
<feature type="domain" description="PRORP" evidence="6">
    <location>
        <begin position="260"/>
        <end position="301"/>
    </location>
</feature>